<dbReference type="Pfam" id="PF02949">
    <property type="entry name" value="7tm_6"/>
    <property type="match status" value="1"/>
</dbReference>
<keyword evidence="6 10" id="KW-1133">Transmembrane helix</keyword>
<organism evidence="11 12">
    <name type="scientific">Ceutorhynchus assimilis</name>
    <name type="common">cabbage seed weevil</name>
    <dbReference type="NCBI Taxonomy" id="467358"/>
    <lineage>
        <taxon>Eukaryota</taxon>
        <taxon>Metazoa</taxon>
        <taxon>Ecdysozoa</taxon>
        <taxon>Arthropoda</taxon>
        <taxon>Hexapoda</taxon>
        <taxon>Insecta</taxon>
        <taxon>Pterygota</taxon>
        <taxon>Neoptera</taxon>
        <taxon>Endopterygota</taxon>
        <taxon>Coleoptera</taxon>
        <taxon>Polyphaga</taxon>
        <taxon>Cucujiformia</taxon>
        <taxon>Curculionidae</taxon>
        <taxon>Ceutorhynchinae</taxon>
        <taxon>Ceutorhynchus</taxon>
    </lineage>
</organism>
<dbReference type="GO" id="GO:0004984">
    <property type="term" value="F:olfactory receptor activity"/>
    <property type="evidence" value="ECO:0007669"/>
    <property type="project" value="InterPro"/>
</dbReference>
<keyword evidence="3" id="KW-0716">Sensory transduction</keyword>
<dbReference type="AlphaFoldDB" id="A0A9N9QAQ7"/>
<protein>
    <submittedName>
        <fullName evidence="11">Uncharacterized protein</fullName>
    </submittedName>
</protein>
<keyword evidence="8" id="KW-0675">Receptor</keyword>
<evidence type="ECO:0000256" key="4">
    <source>
        <dbReference type="ARBA" id="ARBA00022692"/>
    </source>
</evidence>
<dbReference type="GO" id="GO:0007165">
    <property type="term" value="P:signal transduction"/>
    <property type="evidence" value="ECO:0007669"/>
    <property type="project" value="UniProtKB-KW"/>
</dbReference>
<dbReference type="InterPro" id="IPR004117">
    <property type="entry name" value="7tm6_olfct_rcpt"/>
</dbReference>
<evidence type="ECO:0000256" key="1">
    <source>
        <dbReference type="ARBA" id="ARBA00004651"/>
    </source>
</evidence>
<evidence type="ECO:0000256" key="6">
    <source>
        <dbReference type="ARBA" id="ARBA00022989"/>
    </source>
</evidence>
<dbReference type="GO" id="GO:0005549">
    <property type="term" value="F:odorant binding"/>
    <property type="evidence" value="ECO:0007669"/>
    <property type="project" value="InterPro"/>
</dbReference>
<dbReference type="PANTHER" id="PTHR21137:SF35">
    <property type="entry name" value="ODORANT RECEPTOR 19A-RELATED"/>
    <property type="match status" value="1"/>
</dbReference>
<dbReference type="OrthoDB" id="6604226at2759"/>
<evidence type="ECO:0000313" key="11">
    <source>
        <dbReference type="EMBL" id="CAG9762607.1"/>
    </source>
</evidence>
<evidence type="ECO:0000256" key="7">
    <source>
        <dbReference type="ARBA" id="ARBA00023136"/>
    </source>
</evidence>
<keyword evidence="4 10" id="KW-0812">Transmembrane</keyword>
<keyword evidence="9" id="KW-0807">Transducer</keyword>
<evidence type="ECO:0000256" key="2">
    <source>
        <dbReference type="ARBA" id="ARBA00022475"/>
    </source>
</evidence>
<keyword evidence="12" id="KW-1185">Reference proteome</keyword>
<evidence type="ECO:0000256" key="3">
    <source>
        <dbReference type="ARBA" id="ARBA00022606"/>
    </source>
</evidence>
<evidence type="ECO:0000256" key="10">
    <source>
        <dbReference type="SAM" id="Phobius"/>
    </source>
</evidence>
<keyword evidence="7 10" id="KW-0472">Membrane</keyword>
<dbReference type="Proteomes" id="UP001152799">
    <property type="component" value="Chromosome 11"/>
</dbReference>
<evidence type="ECO:0000256" key="5">
    <source>
        <dbReference type="ARBA" id="ARBA00022725"/>
    </source>
</evidence>
<sequence>MTEIENKMINMDLYEVFKVPKFILNIYGLWPKNKTNWAKIRSIISILNSSIFCIIMAAECIFAHHDFKSLMEVLTIFTAPFSYILKQLVFSGLEKDFLNLYNFLNEPKFKNIPKKSINEVTRPIRIAKTIGIGYQINCALTVSLYSVMPIITSKPLPVRFTIIDLGNLQAVMYLFQTFGLYNSASNNSSIDFIALGLMCIVKGQVSVLNKKIRTMGMLIGNNSDDLHLISDMKDIVVHHNKIIM</sequence>
<dbReference type="EMBL" id="OU892287">
    <property type="protein sequence ID" value="CAG9762607.1"/>
    <property type="molecule type" value="Genomic_DNA"/>
</dbReference>
<keyword evidence="5" id="KW-0552">Olfaction</keyword>
<proteinExistence type="predicted"/>
<name>A0A9N9QAQ7_9CUCU</name>
<gene>
    <name evidence="11" type="ORF">CEUTPL_LOCUS3282</name>
</gene>
<evidence type="ECO:0000256" key="9">
    <source>
        <dbReference type="ARBA" id="ARBA00023224"/>
    </source>
</evidence>
<keyword evidence="2" id="KW-1003">Cell membrane</keyword>
<evidence type="ECO:0000256" key="8">
    <source>
        <dbReference type="ARBA" id="ARBA00023170"/>
    </source>
</evidence>
<evidence type="ECO:0000313" key="12">
    <source>
        <dbReference type="Proteomes" id="UP001152799"/>
    </source>
</evidence>
<accession>A0A9N9QAQ7</accession>
<dbReference type="PANTHER" id="PTHR21137">
    <property type="entry name" value="ODORANT RECEPTOR"/>
    <property type="match status" value="1"/>
</dbReference>
<dbReference type="GO" id="GO:0005886">
    <property type="term" value="C:plasma membrane"/>
    <property type="evidence" value="ECO:0007669"/>
    <property type="project" value="UniProtKB-SubCell"/>
</dbReference>
<reference evidence="11" key="1">
    <citation type="submission" date="2022-01" db="EMBL/GenBank/DDBJ databases">
        <authorList>
            <person name="King R."/>
        </authorList>
    </citation>
    <scope>NUCLEOTIDE SEQUENCE</scope>
</reference>
<comment type="subcellular location">
    <subcellularLocation>
        <location evidence="1">Cell membrane</location>
        <topology evidence="1">Multi-pass membrane protein</topology>
    </subcellularLocation>
</comment>
<feature type="transmembrane region" description="Helical" evidence="10">
    <location>
        <begin position="40"/>
        <end position="62"/>
    </location>
</feature>